<dbReference type="eggNOG" id="arCOG11249">
    <property type="taxonomic scope" value="Archaea"/>
</dbReference>
<reference evidence="1 2" key="1">
    <citation type="journal article" date="2010" name="Stand. Genomic Sci.">
        <title>Complete genome sequence of Vulcanisaeta distributa type strain (IC-017).</title>
        <authorList>
            <person name="Mavromatis K."/>
            <person name="Sikorski J."/>
            <person name="Pabst E."/>
            <person name="Teshima H."/>
            <person name="Lapidus A."/>
            <person name="Lucas S."/>
            <person name="Nolan M."/>
            <person name="Glavina Del Rio T."/>
            <person name="Cheng J.F."/>
            <person name="Bruce D."/>
            <person name="Goodwin L."/>
            <person name="Pitluck S."/>
            <person name="Liolios K."/>
            <person name="Ivanova N."/>
            <person name="Mikhailova N."/>
            <person name="Pati A."/>
            <person name="Chen A."/>
            <person name="Palaniappan K."/>
            <person name="Land M."/>
            <person name="Hauser L."/>
            <person name="Chang Y.J."/>
            <person name="Jeffries C.D."/>
            <person name="Rohde M."/>
            <person name="Spring S."/>
            <person name="Goker M."/>
            <person name="Wirth R."/>
            <person name="Woyke T."/>
            <person name="Bristow J."/>
            <person name="Eisen J.A."/>
            <person name="Markowitz V."/>
            <person name="Hugenholtz P."/>
            <person name="Klenk H.P."/>
            <person name="Kyrpides N.C."/>
        </authorList>
    </citation>
    <scope>NUCLEOTIDE SEQUENCE [LARGE SCALE GENOMIC DNA]</scope>
    <source>
        <strain evidence="2">DSM 14429 / JCM 11212 / NBRC 100878 / IC-017</strain>
    </source>
</reference>
<sequence length="177" mass="20238">MIKVDGLDLEEVIRHCLGEIGISPSDCRFGVYDCRSIDVHEAGVYVFFDGSTIYYVGEAGDVARRLLNEHCPANIGGSEGVVRFLMHFLDEVCVQHDKWVGLDAVGREEFVKKILREEIGKLKIYVVTCKGLSDEKQGNRRVRNKLRIRLEECLRERLNPVLNPYKVVRGDGIMRHY</sequence>
<dbReference type="EMBL" id="CP002100">
    <property type="protein sequence ID" value="ADN51075.1"/>
    <property type="molecule type" value="Genomic_DNA"/>
</dbReference>
<name>E1QU81_VULDI</name>
<evidence type="ECO:0008006" key="3">
    <source>
        <dbReference type="Google" id="ProtNLM"/>
    </source>
</evidence>
<dbReference type="Proteomes" id="UP000006681">
    <property type="component" value="Chromosome"/>
</dbReference>
<proteinExistence type="predicted"/>
<dbReference type="GeneID" id="9752642"/>
<dbReference type="HOGENOM" id="CLU_1631751_0_0_2"/>
<keyword evidence="2" id="KW-1185">Reference proteome</keyword>
<accession>E1QU81</accession>
<dbReference type="OrthoDB" id="28299at2157"/>
<evidence type="ECO:0000313" key="1">
    <source>
        <dbReference type="EMBL" id="ADN51075.1"/>
    </source>
</evidence>
<organism evidence="1 2">
    <name type="scientific">Vulcanisaeta distributa (strain DSM 14429 / JCM 11212 / NBRC 100878 / IC-017)</name>
    <dbReference type="NCBI Taxonomy" id="572478"/>
    <lineage>
        <taxon>Archaea</taxon>
        <taxon>Thermoproteota</taxon>
        <taxon>Thermoprotei</taxon>
        <taxon>Thermoproteales</taxon>
        <taxon>Thermoproteaceae</taxon>
        <taxon>Vulcanisaeta</taxon>
    </lineage>
</organism>
<protein>
    <recommendedName>
        <fullName evidence="3">GIY-YIG domain-containing protein</fullName>
    </recommendedName>
</protein>
<gene>
    <name evidence="1" type="ordered locus">Vdis_1701</name>
</gene>
<dbReference type="STRING" id="572478.Vdis_1701"/>
<dbReference type="RefSeq" id="WP_013336800.1">
    <property type="nucleotide sequence ID" value="NC_014537.1"/>
</dbReference>
<dbReference type="AlphaFoldDB" id="E1QU81"/>
<dbReference type="KEGG" id="vdi:Vdis_1701"/>
<evidence type="ECO:0000313" key="2">
    <source>
        <dbReference type="Proteomes" id="UP000006681"/>
    </source>
</evidence>
<reference evidence="2" key="2">
    <citation type="journal article" date="2010" name="Stand. Genomic Sci.">
        <title>Complete genome sequence of Vulcanisaeta distributa type strain (IC-017T).</title>
        <authorList>
            <person name="Mavromatis K."/>
            <person name="Sikorski J."/>
            <person name="Pabst E."/>
            <person name="Teshima H."/>
            <person name="Lapidus A."/>
            <person name="Lucas S."/>
            <person name="Nolan M."/>
            <person name="Glavina Del Rio T."/>
            <person name="Cheng J."/>
            <person name="Bruce D."/>
            <person name="Goodwin L."/>
            <person name="Pitluck S."/>
            <person name="Liolios K."/>
            <person name="Ivanova N."/>
            <person name="Mikhailova N."/>
            <person name="Pati A."/>
            <person name="Chen A."/>
            <person name="Palaniappan K."/>
            <person name="Land M."/>
            <person name="Hauser L."/>
            <person name="Chang Y."/>
            <person name="Jeffries C."/>
            <person name="Rohde M."/>
            <person name="Spring S."/>
            <person name="Goker M."/>
            <person name="Wirth R."/>
            <person name="Woyke T."/>
            <person name="Bristow J."/>
            <person name="Eisen J."/>
            <person name="Markowitz V."/>
            <person name="Hugenholtz P."/>
            <person name="Klenk H."/>
            <person name="Kyrpides N."/>
        </authorList>
    </citation>
    <scope>NUCLEOTIDE SEQUENCE [LARGE SCALE GENOMIC DNA]</scope>
    <source>
        <strain evidence="2">DSM 14429 / JCM 11212 / NBRC 100878 / IC-017</strain>
    </source>
</reference>